<gene>
    <name evidence="1" type="ORF">BDP27DRAFT_1435761</name>
</gene>
<name>A0A9P5P753_9AGAR</name>
<proteinExistence type="predicted"/>
<dbReference type="Proteomes" id="UP000772434">
    <property type="component" value="Unassembled WGS sequence"/>
</dbReference>
<evidence type="ECO:0000313" key="2">
    <source>
        <dbReference type="Proteomes" id="UP000772434"/>
    </source>
</evidence>
<dbReference type="OrthoDB" id="3232941at2759"/>
<keyword evidence="2" id="KW-1185">Reference proteome</keyword>
<reference evidence="1" key="1">
    <citation type="submission" date="2020-11" db="EMBL/GenBank/DDBJ databases">
        <authorList>
            <consortium name="DOE Joint Genome Institute"/>
            <person name="Ahrendt S."/>
            <person name="Riley R."/>
            <person name="Andreopoulos W."/>
            <person name="Labutti K."/>
            <person name="Pangilinan J."/>
            <person name="Ruiz-Duenas F.J."/>
            <person name="Barrasa J.M."/>
            <person name="Sanchez-Garcia M."/>
            <person name="Camarero S."/>
            <person name="Miyauchi S."/>
            <person name="Serrano A."/>
            <person name="Linde D."/>
            <person name="Babiker R."/>
            <person name="Drula E."/>
            <person name="Ayuso-Fernandez I."/>
            <person name="Pacheco R."/>
            <person name="Padilla G."/>
            <person name="Ferreira P."/>
            <person name="Barriuso J."/>
            <person name="Kellner H."/>
            <person name="Castanera R."/>
            <person name="Alfaro M."/>
            <person name="Ramirez L."/>
            <person name="Pisabarro A.G."/>
            <person name="Kuo A."/>
            <person name="Tritt A."/>
            <person name="Lipzen A."/>
            <person name="He G."/>
            <person name="Yan M."/>
            <person name="Ng V."/>
            <person name="Cullen D."/>
            <person name="Martin F."/>
            <person name="Rosso M.-N."/>
            <person name="Henrissat B."/>
            <person name="Hibbett D."/>
            <person name="Martinez A.T."/>
            <person name="Grigoriev I.V."/>
        </authorList>
    </citation>
    <scope>NUCLEOTIDE SEQUENCE</scope>
    <source>
        <strain evidence="1">AH 40177</strain>
    </source>
</reference>
<protein>
    <submittedName>
        <fullName evidence="1">Uncharacterized protein</fullName>
    </submittedName>
</protein>
<accession>A0A9P5P753</accession>
<organism evidence="1 2">
    <name type="scientific">Rhodocollybia butyracea</name>
    <dbReference type="NCBI Taxonomy" id="206335"/>
    <lineage>
        <taxon>Eukaryota</taxon>
        <taxon>Fungi</taxon>
        <taxon>Dikarya</taxon>
        <taxon>Basidiomycota</taxon>
        <taxon>Agaricomycotina</taxon>
        <taxon>Agaricomycetes</taxon>
        <taxon>Agaricomycetidae</taxon>
        <taxon>Agaricales</taxon>
        <taxon>Marasmiineae</taxon>
        <taxon>Omphalotaceae</taxon>
        <taxon>Rhodocollybia</taxon>
    </lineage>
</organism>
<sequence length="151" mass="16740">MTRDLPFQHLDVYHSFKFMPEQLEEGVEVKDVVKALPLNGGRFDTVVVITGDVAEGVGLAGTRIGHIKVIFRLPSALQIIGSYKSAAPTSWSKAPLAYIEWYTVPTLTHLNAGGECLGEWWGETKDDVRVIAVAEEAERHGNDNYQEETIN</sequence>
<evidence type="ECO:0000313" key="1">
    <source>
        <dbReference type="EMBL" id="KAF9035434.1"/>
    </source>
</evidence>
<comment type="caution">
    <text evidence="1">The sequence shown here is derived from an EMBL/GenBank/DDBJ whole genome shotgun (WGS) entry which is preliminary data.</text>
</comment>
<dbReference type="AlphaFoldDB" id="A0A9P5P753"/>
<dbReference type="EMBL" id="JADNRY010000615">
    <property type="protein sequence ID" value="KAF9035434.1"/>
    <property type="molecule type" value="Genomic_DNA"/>
</dbReference>